<dbReference type="AlphaFoldDB" id="A0A1X2H0F1"/>
<dbReference type="EMBL" id="MCGN01000012">
    <property type="protein sequence ID" value="ORY90464.1"/>
    <property type="molecule type" value="Genomic_DNA"/>
</dbReference>
<dbReference type="Gene3D" id="3.80.10.10">
    <property type="entry name" value="Ribonuclease Inhibitor"/>
    <property type="match status" value="1"/>
</dbReference>
<dbReference type="InterPro" id="IPR032675">
    <property type="entry name" value="LRR_dom_sf"/>
</dbReference>
<gene>
    <name evidence="1" type="ORF">BCR43DRAFT_499349</name>
</gene>
<comment type="caution">
    <text evidence="1">The sequence shown here is derived from an EMBL/GenBank/DDBJ whole genome shotgun (WGS) entry which is preliminary data.</text>
</comment>
<dbReference type="InParanoid" id="A0A1X2H0F1"/>
<evidence type="ECO:0000313" key="2">
    <source>
        <dbReference type="Proteomes" id="UP000242180"/>
    </source>
</evidence>
<protein>
    <recommendedName>
        <fullName evidence="3">F-box domain-containing protein</fullName>
    </recommendedName>
</protein>
<evidence type="ECO:0008006" key="3">
    <source>
        <dbReference type="Google" id="ProtNLM"/>
    </source>
</evidence>
<organism evidence="1 2">
    <name type="scientific">Syncephalastrum racemosum</name>
    <name type="common">Filamentous fungus</name>
    <dbReference type="NCBI Taxonomy" id="13706"/>
    <lineage>
        <taxon>Eukaryota</taxon>
        <taxon>Fungi</taxon>
        <taxon>Fungi incertae sedis</taxon>
        <taxon>Mucoromycota</taxon>
        <taxon>Mucoromycotina</taxon>
        <taxon>Mucoromycetes</taxon>
        <taxon>Mucorales</taxon>
        <taxon>Syncephalastraceae</taxon>
        <taxon>Syncephalastrum</taxon>
    </lineage>
</organism>
<accession>A0A1X2H0F1</accession>
<name>A0A1X2H0F1_SYNRA</name>
<dbReference type="Proteomes" id="UP000242180">
    <property type="component" value="Unassembled WGS sequence"/>
</dbReference>
<evidence type="ECO:0000313" key="1">
    <source>
        <dbReference type="EMBL" id="ORY90464.1"/>
    </source>
</evidence>
<proteinExistence type="predicted"/>
<reference evidence="1 2" key="1">
    <citation type="submission" date="2016-07" db="EMBL/GenBank/DDBJ databases">
        <title>Pervasive Adenine N6-methylation of Active Genes in Fungi.</title>
        <authorList>
            <consortium name="DOE Joint Genome Institute"/>
            <person name="Mondo S.J."/>
            <person name="Dannebaum R.O."/>
            <person name="Kuo R.C."/>
            <person name="Labutti K."/>
            <person name="Haridas S."/>
            <person name="Kuo A."/>
            <person name="Salamov A."/>
            <person name="Ahrendt S.R."/>
            <person name="Lipzen A."/>
            <person name="Sullivan W."/>
            <person name="Andreopoulos W.B."/>
            <person name="Clum A."/>
            <person name="Lindquist E."/>
            <person name="Daum C."/>
            <person name="Ramamoorthy G.K."/>
            <person name="Gryganskyi A."/>
            <person name="Culley D."/>
            <person name="Magnuson J.K."/>
            <person name="James T.Y."/>
            <person name="O'Malley M.A."/>
            <person name="Stajich J.E."/>
            <person name="Spatafora J.W."/>
            <person name="Visel A."/>
            <person name="Grigoriev I.V."/>
        </authorList>
    </citation>
    <scope>NUCLEOTIDE SEQUENCE [LARGE SCALE GENOMIC DNA]</scope>
    <source>
        <strain evidence="1 2">NRRL 2496</strain>
    </source>
</reference>
<keyword evidence="2" id="KW-1185">Reference proteome</keyword>
<sequence>MSADPFLILPPELMQLVFSDLSEERLEGLRVSRTWRNTLLSLPLWDTLLLKTCQGSDEAFNLPYLRSELRHLELTLDSSVEYALDLLLRHNCTQVEDAHVISFSELPRLPCTDPISVMTRIQMLSNDLTSLHVGMCWIFDVSLLRFILNACPNLLFLEKDEFVMWDSAMHGRTMYLPGIPDDTPQHPLHYLRWPAVDGIFRPNFIPAICPELKGLCIHSFNVDETEDTVNEFVQELGLRCSSLEQLIMTSQDGVSFDIYRDQLKDGLKTFIYEARMPLADTIIYDLVTQSASTLEHLKLARVFGSDTQRGLALGTEYVQLCNLEIDAADGLLMPFMQPVHGFLSTCCKTLGTLKLSNICLTDRIFDAVLDLPALHTLTLNGGDDPGSALLRFILGAAGQGGRCALKRFTICSVSWMMRVFCTVGMVLPAIGHMRALTHLSLDEFQDQVTHQDVMHFVRNARVSGLADNLEELEICADEDIISALTDNLPSTDVKRLIPCA</sequence>